<name>A0A7W7IDR6_9ACTN</name>
<sequence>MSVTTTAPAKSVTTTAPVRPLVIGGPTAAVAAVIVIPVVARRLSA</sequence>
<dbReference type="EMBL" id="JACHMV010000001">
    <property type="protein sequence ID" value="MBB4775242.1"/>
    <property type="molecule type" value="Genomic_DNA"/>
</dbReference>
<evidence type="ECO:0000313" key="4">
    <source>
        <dbReference type="Proteomes" id="UP000549343"/>
    </source>
</evidence>
<dbReference type="Proteomes" id="UP001501427">
    <property type="component" value="Unassembled WGS sequence"/>
</dbReference>
<evidence type="ECO:0000313" key="2">
    <source>
        <dbReference type="EMBL" id="GAA0575118.1"/>
    </source>
</evidence>
<keyword evidence="1" id="KW-0472">Membrane</keyword>
<reference evidence="2" key="3">
    <citation type="submission" date="2023-12" db="EMBL/GenBank/DDBJ databases">
        <authorList>
            <person name="Sun Q."/>
            <person name="Inoue M."/>
        </authorList>
    </citation>
    <scope>NUCLEOTIDE SEQUENCE</scope>
    <source>
        <strain evidence="2">JCM 10667</strain>
    </source>
</reference>
<feature type="transmembrane region" description="Helical" evidence="1">
    <location>
        <begin position="20"/>
        <end position="40"/>
    </location>
</feature>
<evidence type="ECO:0000313" key="5">
    <source>
        <dbReference type="Proteomes" id="UP001501427"/>
    </source>
</evidence>
<evidence type="ECO:0000256" key="1">
    <source>
        <dbReference type="SAM" id="Phobius"/>
    </source>
</evidence>
<accession>A0A7W7IDR6</accession>
<proteinExistence type="predicted"/>
<dbReference type="Proteomes" id="UP000549343">
    <property type="component" value="Unassembled WGS sequence"/>
</dbReference>
<gene>
    <name evidence="3" type="ORF">F4557_003660</name>
    <name evidence="2" type="ORF">GCM10009546_42170</name>
</gene>
<reference evidence="3 4" key="2">
    <citation type="submission" date="2020-08" db="EMBL/GenBank/DDBJ databases">
        <title>Sequencing the genomes of 1000 actinobacteria strains.</title>
        <authorList>
            <person name="Klenk H.-P."/>
        </authorList>
    </citation>
    <scope>NUCLEOTIDE SEQUENCE [LARGE SCALE GENOMIC DNA]</scope>
    <source>
        <strain evidence="3 4">DSM 44772</strain>
    </source>
</reference>
<keyword evidence="1" id="KW-0812">Transmembrane</keyword>
<comment type="caution">
    <text evidence="3">The sequence shown here is derived from an EMBL/GenBank/DDBJ whole genome shotgun (WGS) entry which is preliminary data.</text>
</comment>
<evidence type="ECO:0000313" key="3">
    <source>
        <dbReference type="EMBL" id="MBB4775242.1"/>
    </source>
</evidence>
<dbReference type="AlphaFoldDB" id="A0A7W7IDR6"/>
<protein>
    <submittedName>
        <fullName evidence="3">Uncharacterized protein</fullName>
    </submittedName>
</protein>
<dbReference type="EMBL" id="BAAAHD010000036">
    <property type="protein sequence ID" value="GAA0575118.1"/>
    <property type="molecule type" value="Genomic_DNA"/>
</dbReference>
<dbReference type="RefSeq" id="WP_184884392.1">
    <property type="nucleotide sequence ID" value="NZ_BAAAHD010000036.1"/>
</dbReference>
<reference evidence="2 5" key="1">
    <citation type="journal article" date="2019" name="Int. J. Syst. Evol. Microbiol.">
        <title>The Global Catalogue of Microorganisms (GCM) 10K type strain sequencing project: providing services to taxonomists for standard genome sequencing and annotation.</title>
        <authorList>
            <consortium name="The Broad Institute Genomics Platform"/>
            <consortium name="The Broad Institute Genome Sequencing Center for Infectious Disease"/>
            <person name="Wu L."/>
            <person name="Ma J."/>
        </authorList>
    </citation>
    <scope>NUCLEOTIDE SEQUENCE [LARGE SCALE GENOMIC DNA]</scope>
    <source>
        <strain evidence="2 5">JCM 10667</strain>
    </source>
</reference>
<keyword evidence="5" id="KW-1185">Reference proteome</keyword>
<organism evidence="3 4">
    <name type="scientific">Actinomadura livida</name>
    <dbReference type="NCBI Taxonomy" id="79909"/>
    <lineage>
        <taxon>Bacteria</taxon>
        <taxon>Bacillati</taxon>
        <taxon>Actinomycetota</taxon>
        <taxon>Actinomycetes</taxon>
        <taxon>Streptosporangiales</taxon>
        <taxon>Thermomonosporaceae</taxon>
        <taxon>Actinomadura</taxon>
    </lineage>
</organism>
<keyword evidence="1" id="KW-1133">Transmembrane helix</keyword>